<protein>
    <submittedName>
        <fullName evidence="2">Virulence factor</fullName>
    </submittedName>
</protein>
<name>A0ABS2P9W1_9BACL</name>
<feature type="domain" description="Gfo/Idh/MocA-like oxidoreductase N-terminal" evidence="1">
    <location>
        <begin position="1"/>
        <end position="118"/>
    </location>
</feature>
<proteinExistence type="predicted"/>
<dbReference type="InterPro" id="IPR036291">
    <property type="entry name" value="NAD(P)-bd_dom_sf"/>
</dbReference>
<dbReference type="InterPro" id="IPR000683">
    <property type="entry name" value="Gfo/Idh/MocA-like_OxRdtase_N"/>
</dbReference>
<dbReference type="SUPFAM" id="SSF55347">
    <property type="entry name" value="Glyceraldehyde-3-phosphate dehydrogenase-like, C-terminal domain"/>
    <property type="match status" value="1"/>
</dbReference>
<comment type="caution">
    <text evidence="2">The sequence shown here is derived from an EMBL/GenBank/DDBJ whole genome shotgun (WGS) entry which is preliminary data.</text>
</comment>
<organism evidence="2 3">
    <name type="scientific">Geomicrobium sediminis</name>
    <dbReference type="NCBI Taxonomy" id="1347788"/>
    <lineage>
        <taxon>Bacteria</taxon>
        <taxon>Bacillati</taxon>
        <taxon>Bacillota</taxon>
        <taxon>Bacilli</taxon>
        <taxon>Bacillales</taxon>
        <taxon>Geomicrobium</taxon>
    </lineage>
</organism>
<evidence type="ECO:0000313" key="2">
    <source>
        <dbReference type="EMBL" id="MBM7632199.1"/>
    </source>
</evidence>
<reference evidence="2 3" key="1">
    <citation type="submission" date="2021-01" db="EMBL/GenBank/DDBJ databases">
        <title>Genomic Encyclopedia of Type Strains, Phase IV (KMG-IV): sequencing the most valuable type-strain genomes for metagenomic binning, comparative biology and taxonomic classification.</title>
        <authorList>
            <person name="Goeker M."/>
        </authorList>
    </citation>
    <scope>NUCLEOTIDE SEQUENCE [LARGE SCALE GENOMIC DNA]</scope>
    <source>
        <strain evidence="2 3">DSM 25540</strain>
    </source>
</reference>
<dbReference type="RefSeq" id="WP_204696328.1">
    <property type="nucleotide sequence ID" value="NZ_JAFBEC010000003.1"/>
</dbReference>
<evidence type="ECO:0000313" key="3">
    <source>
        <dbReference type="Proteomes" id="UP000741863"/>
    </source>
</evidence>
<dbReference type="Gene3D" id="3.30.360.10">
    <property type="entry name" value="Dihydrodipicolinate Reductase, domain 2"/>
    <property type="match status" value="1"/>
</dbReference>
<dbReference type="SUPFAM" id="SSF51735">
    <property type="entry name" value="NAD(P)-binding Rossmann-fold domains"/>
    <property type="match status" value="1"/>
</dbReference>
<dbReference type="EMBL" id="JAFBEC010000003">
    <property type="protein sequence ID" value="MBM7632199.1"/>
    <property type="molecule type" value="Genomic_DNA"/>
</dbReference>
<dbReference type="Proteomes" id="UP000741863">
    <property type="component" value="Unassembled WGS sequence"/>
</dbReference>
<sequence>MNVGVIGTGNMGENHLRTYATLRNHCTLVGVYDVDQLRCADAANLYGAVAYNSLDALLDDVDAVSITVPTPFHYEVGMACIRKGVHVLMEKPIAATELEAIALKHAANKANIILQVGHIELFNPLIKTLRTIVKQEKILAIETHRMAPFHEQMRNIDVVHDLMIHDLYLVHALSGKHFEELHTFGITDENPSHASVIARSKEGMIVELTASFRSTKKVRSIIILAEDAYISADLLSNQITITKRLDQLTYGYPRTSTETIYIPSYLQPLTLELKDFLDCIKTKRTPSVSADEGIKALQLSSMISDAIKKK</sequence>
<dbReference type="Gene3D" id="3.40.50.720">
    <property type="entry name" value="NAD(P)-binding Rossmann-like Domain"/>
    <property type="match status" value="1"/>
</dbReference>
<dbReference type="InterPro" id="IPR051450">
    <property type="entry name" value="Gfo/Idh/MocA_Oxidoreductases"/>
</dbReference>
<gene>
    <name evidence="2" type="ORF">JOD17_001292</name>
</gene>
<dbReference type="Pfam" id="PF01408">
    <property type="entry name" value="GFO_IDH_MocA"/>
    <property type="match status" value="1"/>
</dbReference>
<accession>A0ABS2P9W1</accession>
<keyword evidence="3" id="KW-1185">Reference proteome</keyword>
<dbReference type="PANTHER" id="PTHR43377:SF1">
    <property type="entry name" value="BILIVERDIN REDUCTASE A"/>
    <property type="match status" value="1"/>
</dbReference>
<dbReference type="PANTHER" id="PTHR43377">
    <property type="entry name" value="BILIVERDIN REDUCTASE A"/>
    <property type="match status" value="1"/>
</dbReference>
<evidence type="ECO:0000259" key="1">
    <source>
        <dbReference type="Pfam" id="PF01408"/>
    </source>
</evidence>